<evidence type="ECO:0000313" key="4">
    <source>
        <dbReference type="Proteomes" id="UP000525078"/>
    </source>
</evidence>
<dbReference type="Proteomes" id="UP000525078">
    <property type="component" value="Unassembled WGS sequence"/>
</dbReference>
<proteinExistence type="predicted"/>
<dbReference type="EMBL" id="JAATIQ010000167">
    <property type="protein sequence ID" value="KAF4374666.1"/>
    <property type="molecule type" value="Genomic_DNA"/>
</dbReference>
<organism evidence="3 5">
    <name type="scientific">Cannabis sativa</name>
    <name type="common">Hemp</name>
    <name type="synonym">Marijuana</name>
    <dbReference type="NCBI Taxonomy" id="3483"/>
    <lineage>
        <taxon>Eukaryota</taxon>
        <taxon>Viridiplantae</taxon>
        <taxon>Streptophyta</taxon>
        <taxon>Embryophyta</taxon>
        <taxon>Tracheophyta</taxon>
        <taxon>Spermatophyta</taxon>
        <taxon>Magnoliopsida</taxon>
        <taxon>eudicotyledons</taxon>
        <taxon>Gunneridae</taxon>
        <taxon>Pentapetalae</taxon>
        <taxon>rosids</taxon>
        <taxon>fabids</taxon>
        <taxon>Rosales</taxon>
        <taxon>Cannabaceae</taxon>
        <taxon>Cannabis</taxon>
    </lineage>
</organism>
<feature type="compositionally biased region" description="Acidic residues" evidence="1">
    <location>
        <begin position="22"/>
        <end position="34"/>
    </location>
</feature>
<evidence type="ECO:0000256" key="1">
    <source>
        <dbReference type="SAM" id="MobiDB-lite"/>
    </source>
</evidence>
<evidence type="ECO:0000313" key="3">
    <source>
        <dbReference type="EMBL" id="KAF4374666.1"/>
    </source>
</evidence>
<keyword evidence="5" id="KW-1185">Reference proteome</keyword>
<dbReference type="AlphaFoldDB" id="A0A7J6FV82"/>
<reference evidence="4 5" key="1">
    <citation type="journal article" date="2020" name="bioRxiv">
        <title>Sequence and annotation of 42 cannabis genomes reveals extensive copy number variation in cannabinoid synthesis and pathogen resistance genes.</title>
        <authorList>
            <person name="Mckernan K.J."/>
            <person name="Helbert Y."/>
            <person name="Kane L.T."/>
            <person name="Ebling H."/>
            <person name="Zhang L."/>
            <person name="Liu B."/>
            <person name="Eaton Z."/>
            <person name="Mclaughlin S."/>
            <person name="Kingan S."/>
            <person name="Baybayan P."/>
            <person name="Concepcion G."/>
            <person name="Jordan M."/>
            <person name="Riva A."/>
            <person name="Barbazuk W."/>
            <person name="Harkins T."/>
        </authorList>
    </citation>
    <scope>NUCLEOTIDE SEQUENCE [LARGE SCALE GENOMIC DNA]</scope>
    <source>
        <strain evidence="4 5">cv. Jamaican Lion 4</strain>
        <strain evidence="3">Father</strain>
        <strain evidence="2">Mother</strain>
        <tissue evidence="3">Leaf</tissue>
    </source>
</reference>
<evidence type="ECO:0000313" key="5">
    <source>
        <dbReference type="Proteomes" id="UP000583929"/>
    </source>
</evidence>
<name>A0A7J6FV82_CANSA</name>
<protein>
    <submittedName>
        <fullName evidence="3">Uncharacterized protein</fullName>
    </submittedName>
</protein>
<accession>A0A7J6FV82</accession>
<gene>
    <name evidence="2" type="ORF">F8388_026554</name>
    <name evidence="3" type="ORF">G4B88_004918</name>
</gene>
<sequence length="92" mass="10501">MGFDLRKEETWFFLSGNRGGDDDVEEEEEEEEEAMNLNGEELAGPPGPKVTRLVYFVGAAFICVIGINKWREFQNKPVVLPQDPKLQQQSQK</sequence>
<feature type="region of interest" description="Disordered" evidence="1">
    <location>
        <begin position="16"/>
        <end position="43"/>
    </location>
</feature>
<dbReference type="EMBL" id="JAATIP010000267">
    <property type="protein sequence ID" value="KAF4355284.1"/>
    <property type="molecule type" value="Genomic_DNA"/>
</dbReference>
<comment type="caution">
    <text evidence="3">The sequence shown here is derived from an EMBL/GenBank/DDBJ whole genome shotgun (WGS) entry which is preliminary data.</text>
</comment>
<dbReference type="Proteomes" id="UP000583929">
    <property type="component" value="Unassembled WGS sequence"/>
</dbReference>
<evidence type="ECO:0000313" key="2">
    <source>
        <dbReference type="EMBL" id="KAF4355284.1"/>
    </source>
</evidence>